<dbReference type="GO" id="GO:0051539">
    <property type="term" value="F:4 iron, 4 sulfur cluster binding"/>
    <property type="evidence" value="ECO:0007669"/>
    <property type="project" value="UniProtKB-KW"/>
</dbReference>
<reference evidence="7 8" key="1">
    <citation type="journal article" date="2014" name="Genome Announc.">
        <title>Draft Genome Sequence of Fervidicella metallireducens Strain AeBT, an Iron-Reducing Thermoanaerobe from the Great Artesian Basin.</title>
        <authorList>
            <person name="Patel B.K."/>
        </authorList>
    </citation>
    <scope>NUCLEOTIDE SEQUENCE [LARGE SCALE GENOMIC DNA]</scope>
    <source>
        <strain evidence="7 8">AeB</strain>
    </source>
</reference>
<comment type="caution">
    <text evidence="7">The sequence shown here is derived from an EMBL/GenBank/DDBJ whole genome shotgun (WGS) entry which is preliminary data.</text>
</comment>
<organism evidence="7 8">
    <name type="scientific">Fervidicella metallireducens AeB</name>
    <dbReference type="NCBI Taxonomy" id="1403537"/>
    <lineage>
        <taxon>Bacteria</taxon>
        <taxon>Bacillati</taxon>
        <taxon>Bacillota</taxon>
        <taxon>Clostridia</taxon>
        <taxon>Eubacteriales</taxon>
        <taxon>Clostridiaceae</taxon>
        <taxon>Fervidicella</taxon>
    </lineage>
</organism>
<dbReference type="InterPro" id="IPR034457">
    <property type="entry name" value="Organic_radical-activating"/>
</dbReference>
<dbReference type="STRING" id="1403537.Q428_13710"/>
<dbReference type="Gene3D" id="3.20.20.70">
    <property type="entry name" value="Aldolase class I"/>
    <property type="match status" value="1"/>
</dbReference>
<evidence type="ECO:0000256" key="2">
    <source>
        <dbReference type="ARBA" id="ARBA00022485"/>
    </source>
</evidence>
<keyword evidence="2" id="KW-0004">4Fe-4S</keyword>
<evidence type="ECO:0000313" key="8">
    <source>
        <dbReference type="Proteomes" id="UP000019681"/>
    </source>
</evidence>
<keyword evidence="4" id="KW-0479">Metal-binding</keyword>
<evidence type="ECO:0000256" key="4">
    <source>
        <dbReference type="ARBA" id="ARBA00022723"/>
    </source>
</evidence>
<comment type="cofactor">
    <cofactor evidence="1">
        <name>[4Fe-4S] cluster</name>
        <dbReference type="ChEBI" id="CHEBI:49883"/>
    </cofactor>
</comment>
<evidence type="ECO:0000256" key="6">
    <source>
        <dbReference type="ARBA" id="ARBA00023014"/>
    </source>
</evidence>
<dbReference type="GO" id="GO:0046872">
    <property type="term" value="F:metal ion binding"/>
    <property type="evidence" value="ECO:0007669"/>
    <property type="project" value="UniProtKB-KW"/>
</dbReference>
<keyword evidence="8" id="KW-1185">Reference proteome</keyword>
<name>A0A017RSB8_9CLOT</name>
<evidence type="ECO:0000256" key="5">
    <source>
        <dbReference type="ARBA" id="ARBA00023004"/>
    </source>
</evidence>
<proteinExistence type="predicted"/>
<evidence type="ECO:0000313" key="7">
    <source>
        <dbReference type="EMBL" id="EYE87364.1"/>
    </source>
</evidence>
<dbReference type="RefSeq" id="WP_341349054.1">
    <property type="nucleotide sequence ID" value="NZ_AZQP01000063.1"/>
</dbReference>
<accession>A0A017RSB8</accession>
<evidence type="ECO:0008006" key="9">
    <source>
        <dbReference type="Google" id="ProtNLM"/>
    </source>
</evidence>
<protein>
    <recommendedName>
        <fullName evidence="9">Radical SAM protein</fullName>
    </recommendedName>
</protein>
<keyword evidence="5" id="KW-0408">Iron</keyword>
<keyword evidence="3" id="KW-0949">S-adenosyl-L-methionine</keyword>
<dbReference type="AlphaFoldDB" id="A0A017RSB8"/>
<dbReference type="PANTHER" id="PTHR30352:SF5">
    <property type="entry name" value="PYRUVATE FORMATE-LYASE 1-ACTIVATING ENZYME"/>
    <property type="match status" value="1"/>
</dbReference>
<gene>
    <name evidence="7" type="ORF">Q428_13710</name>
</gene>
<dbReference type="InterPro" id="IPR013785">
    <property type="entry name" value="Aldolase_TIM"/>
</dbReference>
<evidence type="ECO:0000256" key="3">
    <source>
        <dbReference type="ARBA" id="ARBA00022691"/>
    </source>
</evidence>
<dbReference type="PANTHER" id="PTHR30352">
    <property type="entry name" value="PYRUVATE FORMATE-LYASE-ACTIVATING ENZYME"/>
    <property type="match status" value="1"/>
</dbReference>
<dbReference type="EMBL" id="AZQP01000063">
    <property type="protein sequence ID" value="EYE87364.1"/>
    <property type="molecule type" value="Genomic_DNA"/>
</dbReference>
<dbReference type="Proteomes" id="UP000019681">
    <property type="component" value="Unassembled WGS sequence"/>
</dbReference>
<keyword evidence="6" id="KW-0411">Iron-sulfur</keyword>
<evidence type="ECO:0000256" key="1">
    <source>
        <dbReference type="ARBA" id="ARBA00001966"/>
    </source>
</evidence>
<sequence>MPCGINNLLIGGYNDSREEIERLCSWIAEIDKNIPLHLSRYYPTYKFNAPATAVESIIRAREIAKKYLNYVYIGNVSNIDNSTYCPRCNNILVERKGYATRVLVDSNKCPDCGETIKIII</sequence>